<proteinExistence type="predicted"/>
<evidence type="ECO:0000313" key="2">
    <source>
        <dbReference type="Proteomes" id="UP000733379"/>
    </source>
</evidence>
<reference evidence="1 2" key="1">
    <citation type="submission" date="2021-06" db="EMBL/GenBank/DDBJ databases">
        <title>Actinomycetes sequencing.</title>
        <authorList>
            <person name="Shan Q."/>
        </authorList>
    </citation>
    <scope>NUCLEOTIDE SEQUENCE [LARGE SCALE GENOMIC DNA]</scope>
    <source>
        <strain evidence="1 2">NEAU-G5</strain>
    </source>
</reference>
<name>A0ABS6AXS1_9NOCA</name>
<protein>
    <submittedName>
        <fullName evidence="1">Uncharacterized protein</fullName>
    </submittedName>
</protein>
<keyword evidence="2" id="KW-1185">Reference proteome</keyword>
<dbReference type="RefSeq" id="WP_215917723.1">
    <property type="nucleotide sequence ID" value="NZ_JAHKNI010000004.1"/>
</dbReference>
<dbReference type="EMBL" id="JAHKNI010000004">
    <property type="protein sequence ID" value="MBU3062847.1"/>
    <property type="molecule type" value="Genomic_DNA"/>
</dbReference>
<evidence type="ECO:0000313" key="1">
    <source>
        <dbReference type="EMBL" id="MBU3062847.1"/>
    </source>
</evidence>
<sequence>MIEFPDDAADGRYLETRAEHITLRPAAPQDFSARFATWIDRARTCLREDEYESW</sequence>
<gene>
    <name evidence="1" type="ORF">KO481_15110</name>
</gene>
<organism evidence="1 2">
    <name type="scientific">Nocardia albiluteola</name>
    <dbReference type="NCBI Taxonomy" id="2842303"/>
    <lineage>
        <taxon>Bacteria</taxon>
        <taxon>Bacillati</taxon>
        <taxon>Actinomycetota</taxon>
        <taxon>Actinomycetes</taxon>
        <taxon>Mycobacteriales</taxon>
        <taxon>Nocardiaceae</taxon>
        <taxon>Nocardia</taxon>
    </lineage>
</organism>
<dbReference type="Proteomes" id="UP000733379">
    <property type="component" value="Unassembled WGS sequence"/>
</dbReference>
<comment type="caution">
    <text evidence="1">The sequence shown here is derived from an EMBL/GenBank/DDBJ whole genome shotgun (WGS) entry which is preliminary data.</text>
</comment>
<accession>A0ABS6AXS1</accession>